<protein>
    <submittedName>
        <fullName evidence="2">Uncharacterized protein</fullName>
    </submittedName>
</protein>
<evidence type="ECO:0000313" key="2">
    <source>
        <dbReference type="EMBL" id="MXO70887.1"/>
    </source>
</evidence>
<sequence length="107" mass="11490">MISDHYGELGPEGSGVEQHDEPAQAHSVADEALHGAAHSRSPLESTRKASSSDGDSTQDLVDHMRDMEASGRIDMGAFEGEPNHDDNASMYGKGHADDEDDHEEDDS</sequence>
<feature type="compositionally biased region" description="Basic and acidic residues" evidence="1">
    <location>
        <begin position="17"/>
        <end position="33"/>
    </location>
</feature>
<reference evidence="2 3" key="1">
    <citation type="submission" date="2019-12" db="EMBL/GenBank/DDBJ databases">
        <title>Genomic-based taxomic classification of the family Erythrobacteraceae.</title>
        <authorList>
            <person name="Xu L."/>
        </authorList>
    </citation>
    <scope>NUCLEOTIDE SEQUENCE [LARGE SCALE GENOMIC DNA]</scope>
    <source>
        <strain evidence="2 3">M0322</strain>
    </source>
</reference>
<feature type="compositionally biased region" description="Polar residues" evidence="1">
    <location>
        <begin position="42"/>
        <end position="59"/>
    </location>
</feature>
<keyword evidence="3" id="KW-1185">Reference proteome</keyword>
<evidence type="ECO:0000313" key="3">
    <source>
        <dbReference type="Proteomes" id="UP000466966"/>
    </source>
</evidence>
<feature type="compositionally biased region" description="Acidic residues" evidence="1">
    <location>
        <begin position="97"/>
        <end position="107"/>
    </location>
</feature>
<name>A0A844YXT4_9SPHN</name>
<feature type="compositionally biased region" description="Basic and acidic residues" evidence="1">
    <location>
        <begin position="60"/>
        <end position="71"/>
    </location>
</feature>
<evidence type="ECO:0000256" key="1">
    <source>
        <dbReference type="SAM" id="MobiDB-lite"/>
    </source>
</evidence>
<gene>
    <name evidence="2" type="ORF">GRI99_04460</name>
</gene>
<dbReference type="AlphaFoldDB" id="A0A844YXT4"/>
<feature type="region of interest" description="Disordered" evidence="1">
    <location>
        <begin position="1"/>
        <end position="107"/>
    </location>
</feature>
<proteinExistence type="predicted"/>
<comment type="caution">
    <text evidence="2">The sequence shown here is derived from an EMBL/GenBank/DDBJ whole genome shotgun (WGS) entry which is preliminary data.</text>
</comment>
<dbReference type="EMBL" id="WTYV01000001">
    <property type="protein sequence ID" value="MXO70887.1"/>
    <property type="molecule type" value="Genomic_DNA"/>
</dbReference>
<dbReference type="Proteomes" id="UP000466966">
    <property type="component" value="Unassembled WGS sequence"/>
</dbReference>
<organism evidence="2 3">
    <name type="scientific">Alteraurantiacibacter buctensis</name>
    <dbReference type="NCBI Taxonomy" id="1503981"/>
    <lineage>
        <taxon>Bacteria</taxon>
        <taxon>Pseudomonadati</taxon>
        <taxon>Pseudomonadota</taxon>
        <taxon>Alphaproteobacteria</taxon>
        <taxon>Sphingomonadales</taxon>
        <taxon>Erythrobacteraceae</taxon>
        <taxon>Alteraurantiacibacter</taxon>
    </lineage>
</organism>
<accession>A0A844YXT4</accession>
<dbReference type="RefSeq" id="WP_202392912.1">
    <property type="nucleotide sequence ID" value="NZ_WTYV01000001.1"/>
</dbReference>